<feature type="region of interest" description="Disordered" evidence="6">
    <location>
        <begin position="849"/>
        <end position="913"/>
    </location>
</feature>
<dbReference type="Proteomes" id="UP000285301">
    <property type="component" value="Unassembled WGS sequence"/>
</dbReference>
<evidence type="ECO:0000256" key="3">
    <source>
        <dbReference type="ARBA" id="ARBA00023125"/>
    </source>
</evidence>
<evidence type="ECO:0000259" key="8">
    <source>
        <dbReference type="Pfam" id="PF24101"/>
    </source>
</evidence>
<dbReference type="CDD" id="cd16169">
    <property type="entry name" value="Tau138_eWH"/>
    <property type="match status" value="1"/>
</dbReference>
<sequence>MMSSKPIDTSAIVIEEIALEGLDGITLDSLWLRLSVRQLALDVKQEKVCNYFWRVIVCNYANSGELAFYELPNSRNTIQLYDRYKHINQETGTCVEDYNFVPENVYEIEPISDGNIRGSCKLYKERVEITKHVLDSQMTLNEVNRKYGNKFVVVAAQRLREEALRIPYVNFCLDLTPMQYCILERVGRSRYQGEVTIGKEAPNYKETPKSLFYFRKKLIRCGLIKKQTHVLHEPKTGQNRHGLLLMLPRFYSLRLTPIAVAAKKINDVLLTEPNNECDYTTLREKTGIKQKMFRHVFPSYLKNFKVHEYTDEEDEKAVTRRRVKLIKPINLQDDEESDGEADGDDDDEDVPCLKECNDLSKLGQIFNPCTILADRTMLTQALCVIESCQAKNGISLREIGEHLKLPKLEVRALTRILERLGEVTAIRVEEGRQKITHYIPRNKIDDAMKRFADERKSLNFNVKETITYYRRANLILETVKECKIVDQLFRFKKVIQQAEKDNPYAVDQHTVKRIVQKLAVDGHIRSIKTMLQCNNQVKKLHIVCDPSITADSPLIRDKIEQLKFRYFGTTEDESREVRKSARKSNPKFKSFDDDDSEEINLVYQPSIGRKYGLQPKMKKLLVFYKFLFYLLCSKVEPNDDYDDWRRYVQSLPEGCFSEEETCTLGDIIPRLPLSIFVKIVFITYIIPGLEDYLNDPIRKNHTLSMLPSSLRRKLMYKRKFIFNLVELLTSLSYMDLVKITYKEQHPKESLIVKILRKPKLKDRGTLKEYNLQTLDDVDIFTLDLTVHCSKPDCPDCSLDARLFAHNQRNWTYTPKIRNAFQSKLDNWPKLKSKENFNFLRSNPSTSIFDIESNQSAQKRKRSRKRKNKASHKSRKKARTADSTDSNSRDDIIVRKSKKSETRRQEEELPLQKLSSRAPSYDHIDLAALKLMKKSRCEWTKEEDSFLLMCRVASVLLDPLCPTYICVNRVVVRDELHKHFPEVSKDKTAKSCQRRLMYMLKKAKTRQNVIDWVIECKQDIEFMNIKRPEVPKTRRDVWQEAFLRLLYALLNKFQAHHLSYTSNIVYETMEFNSIEELTRNFKVVASEYVLPYKPILHQEPHNVVDIYVSVVMNVLISTLMVNFQKENASLFAHTLFKIYQRYPDTLIRSVVTKLQKNGVMSKIKNKCDVSTLRSRGATPFKISQHYIFTLKTRLCMDTLPRALDSTFAIADYVDATDAAIVTSLLTSRNARFEINLPENIISFDENKLSPKQSESLKGECSKMPKILWSSRLALHAFRQHLSLDVKDGRSMQDNLVLSKCHVTCKLRHPIDPDFDSLNYLLDKQMKFIDNVTAHDDSVGSELSQFIKSKKELGTTKEQIIEFSQGFWPEAEMMELLENDFVYRVGVTVFRYVHHDYINPWLVHSILYRYPSSSRPTSDSRPVKFIARCWKNPNGSLDTRVLFKYISAIFGHIYINPGIAECELISNFHICLPPIQVIEILELLVASKCVIITEMDIISKFTLFESNELPKKHMRYYEATADAFTIICRLKSILSPEKKKKQDNINKLMILLNMRKKFVLLYTEL</sequence>
<keyword evidence="5" id="KW-0539">Nucleus</keyword>
<dbReference type="STRING" id="1965070.A0A3S3NVT1"/>
<evidence type="ECO:0000259" key="7">
    <source>
        <dbReference type="Pfam" id="PF04182"/>
    </source>
</evidence>
<evidence type="ECO:0000256" key="6">
    <source>
        <dbReference type="SAM" id="MobiDB-lite"/>
    </source>
</evidence>
<feature type="compositionally biased region" description="Basic and acidic residues" evidence="6">
    <location>
        <begin position="878"/>
        <end position="906"/>
    </location>
</feature>
<organism evidence="9 10">
    <name type="scientific">Dinothrombium tinctorium</name>
    <dbReference type="NCBI Taxonomy" id="1965070"/>
    <lineage>
        <taxon>Eukaryota</taxon>
        <taxon>Metazoa</taxon>
        <taxon>Ecdysozoa</taxon>
        <taxon>Arthropoda</taxon>
        <taxon>Chelicerata</taxon>
        <taxon>Arachnida</taxon>
        <taxon>Acari</taxon>
        <taxon>Acariformes</taxon>
        <taxon>Trombidiformes</taxon>
        <taxon>Prostigmata</taxon>
        <taxon>Anystina</taxon>
        <taxon>Parasitengona</taxon>
        <taxon>Trombidioidea</taxon>
        <taxon>Trombidiidae</taxon>
        <taxon>Dinothrombium</taxon>
    </lineage>
</organism>
<evidence type="ECO:0000256" key="1">
    <source>
        <dbReference type="ARBA" id="ARBA00004123"/>
    </source>
</evidence>
<evidence type="ECO:0000313" key="10">
    <source>
        <dbReference type="Proteomes" id="UP000285301"/>
    </source>
</evidence>
<dbReference type="InterPro" id="IPR056467">
    <property type="entry name" value="eWH_GTF3C1"/>
</dbReference>
<feature type="compositionally biased region" description="Basic residues" evidence="6">
    <location>
        <begin position="857"/>
        <end position="877"/>
    </location>
</feature>
<evidence type="ECO:0000256" key="4">
    <source>
        <dbReference type="ARBA" id="ARBA00023163"/>
    </source>
</evidence>
<keyword evidence="2" id="KW-0597">Phosphoprotein</keyword>
<dbReference type="GO" id="GO:0000127">
    <property type="term" value="C:transcription factor TFIIIC complex"/>
    <property type="evidence" value="ECO:0007669"/>
    <property type="project" value="InterPro"/>
</dbReference>
<dbReference type="InterPro" id="IPR007309">
    <property type="entry name" value="TFIIIC_Bblock-bd"/>
</dbReference>
<dbReference type="Pfam" id="PF04182">
    <property type="entry name" value="B-block_TFIIIC"/>
    <property type="match status" value="1"/>
</dbReference>
<keyword evidence="4" id="KW-0804">Transcription</keyword>
<gene>
    <name evidence="9" type="ORF">B4U79_15675</name>
</gene>
<evidence type="ECO:0000256" key="2">
    <source>
        <dbReference type="ARBA" id="ARBA00022553"/>
    </source>
</evidence>
<reference evidence="9 10" key="1">
    <citation type="journal article" date="2018" name="Gigascience">
        <title>Genomes of trombidid mites reveal novel predicted allergens and laterally-transferred genes associated with secondary metabolism.</title>
        <authorList>
            <person name="Dong X."/>
            <person name="Chaisiri K."/>
            <person name="Xia D."/>
            <person name="Armstrong S.D."/>
            <person name="Fang Y."/>
            <person name="Donnelly M.J."/>
            <person name="Kadowaki T."/>
            <person name="McGarry J.W."/>
            <person name="Darby A.C."/>
            <person name="Makepeace B.L."/>
        </authorList>
    </citation>
    <scope>NUCLEOTIDE SEQUENCE [LARGE SCALE GENOMIC DNA]</scope>
    <source>
        <strain evidence="9">UoL-WK</strain>
    </source>
</reference>
<keyword evidence="3" id="KW-0238">DNA-binding</keyword>
<dbReference type="OrthoDB" id="68020at2759"/>
<protein>
    <submittedName>
        <fullName evidence="9">General transcription factor 3C polypeptide 1-like protein</fullName>
    </submittedName>
</protein>
<dbReference type="Pfam" id="PF24101">
    <property type="entry name" value="WHD_GTF3C1"/>
    <property type="match status" value="1"/>
</dbReference>
<evidence type="ECO:0000256" key="5">
    <source>
        <dbReference type="ARBA" id="ARBA00023242"/>
    </source>
</evidence>
<proteinExistence type="predicted"/>
<dbReference type="PANTHER" id="PTHR15180">
    <property type="entry name" value="GENERAL TRANSCRIPTION FACTOR 3C POLYPEPTIDE 1"/>
    <property type="match status" value="1"/>
</dbReference>
<comment type="subcellular location">
    <subcellularLocation>
        <location evidence="1">Nucleus</location>
    </subcellularLocation>
</comment>
<dbReference type="GO" id="GO:0005634">
    <property type="term" value="C:nucleus"/>
    <property type="evidence" value="ECO:0007669"/>
    <property type="project" value="UniProtKB-SubCell"/>
</dbReference>
<dbReference type="GO" id="GO:0003677">
    <property type="term" value="F:DNA binding"/>
    <property type="evidence" value="ECO:0007669"/>
    <property type="project" value="UniProtKB-KW"/>
</dbReference>
<dbReference type="InterPro" id="IPR044210">
    <property type="entry name" value="Tfc3-like"/>
</dbReference>
<dbReference type="PANTHER" id="PTHR15180:SF1">
    <property type="entry name" value="GENERAL TRANSCRIPTION FACTOR 3C POLYPEPTIDE 1"/>
    <property type="match status" value="1"/>
</dbReference>
<dbReference type="GO" id="GO:0042791">
    <property type="term" value="P:5S class rRNA transcription by RNA polymerase III"/>
    <property type="evidence" value="ECO:0007669"/>
    <property type="project" value="TreeGrafter"/>
</dbReference>
<comment type="caution">
    <text evidence="9">The sequence shown here is derived from an EMBL/GenBank/DDBJ whole genome shotgun (WGS) entry which is preliminary data.</text>
</comment>
<name>A0A3S3NVT1_9ACAR</name>
<feature type="domain" description="GTF3C1 extended winged-helix" evidence="8">
    <location>
        <begin position="465"/>
        <end position="565"/>
    </location>
</feature>
<dbReference type="GO" id="GO:0006384">
    <property type="term" value="P:transcription initiation at RNA polymerase III promoter"/>
    <property type="evidence" value="ECO:0007669"/>
    <property type="project" value="InterPro"/>
</dbReference>
<dbReference type="InterPro" id="IPR035625">
    <property type="entry name" value="Tfc3-like_eWH"/>
</dbReference>
<dbReference type="EMBL" id="NCKU01003749">
    <property type="protein sequence ID" value="RWS06993.1"/>
    <property type="molecule type" value="Genomic_DNA"/>
</dbReference>
<keyword evidence="10" id="KW-1185">Reference proteome</keyword>
<evidence type="ECO:0000313" key="9">
    <source>
        <dbReference type="EMBL" id="RWS06993.1"/>
    </source>
</evidence>
<feature type="domain" description="B-block binding subunit of TFIIIC" evidence="7">
    <location>
        <begin position="177"/>
        <end position="252"/>
    </location>
</feature>
<accession>A0A3S3NVT1</accession>